<dbReference type="eggNOG" id="COG3706">
    <property type="taxonomic scope" value="Bacteria"/>
</dbReference>
<dbReference type="GO" id="GO:0043709">
    <property type="term" value="P:cell adhesion involved in single-species biofilm formation"/>
    <property type="evidence" value="ECO:0007669"/>
    <property type="project" value="TreeGrafter"/>
</dbReference>
<dbReference type="InterPro" id="IPR003660">
    <property type="entry name" value="HAMP_dom"/>
</dbReference>
<evidence type="ECO:0000256" key="2">
    <source>
        <dbReference type="ARBA" id="ARBA00022475"/>
    </source>
</evidence>
<evidence type="ECO:0000256" key="4">
    <source>
        <dbReference type="ARBA" id="ARBA00022989"/>
    </source>
</evidence>
<feature type="domain" description="GGDEF" evidence="9">
    <location>
        <begin position="420"/>
        <end position="560"/>
    </location>
</feature>
<dbReference type="NCBIfam" id="TIGR00254">
    <property type="entry name" value="GGDEF"/>
    <property type="match status" value="1"/>
</dbReference>
<dbReference type="InterPro" id="IPR000160">
    <property type="entry name" value="GGDEF_dom"/>
</dbReference>
<sequence>MVKHGSLYAETSVSRIITTILVSILLVSMVIFAVVLNIYFRHFISDIVSSSLHNTTQRQVEYINLWFDQYLLKVNSMVQNKEIRSLDQQRIEAFLSRQHDDNIIFDSLLYINREGYSIVNTRYYSGIYYGDRNYFKSAIGGKSYIVGPMVSRTANRPVFVFAAPVVSDEADAPAGVVVGVIFMDSLASRLNAVDPAVNGITYILSYNDMIAVADGISNTAAFDTIGEKYMRDDGIKAVLSGGTGVKRYAGVDGKAVLGSYRWIAQRNIGIVTEVPVQNFYDRVISMTFTAIGLIGIVSAAMLIPFAIFMRRTIVTPLKEVAYRASRLAEGHLDERMEYRSRNEIGRVAEAFNYMADNLQASYQELQLDKEELEAQQAELIEKNSLLERLSITDALTGLYNRGYMTNRLAGDLSYSLRYGQPLSCLMMDLDFFKAVNDMYGHQAGDLVLKQLAQIISMNVRKSDVVIRYGGEEFLVICPNTDGNGAIMLGERIRQAVREHDFDISNGGKRIRMTISIGAACIEPHDIKDIVQAERDIIAQADSALYMAKGDGRDNVKLFAK</sequence>
<organism evidence="10 11">
    <name type="scientific">Mahella australiensis (strain DSM 15567 / CIP 107919 / 50-1 BON)</name>
    <dbReference type="NCBI Taxonomy" id="697281"/>
    <lineage>
        <taxon>Bacteria</taxon>
        <taxon>Bacillati</taxon>
        <taxon>Bacillota</taxon>
        <taxon>Clostridia</taxon>
        <taxon>Thermoanaerobacterales</taxon>
        <taxon>Thermoanaerobacterales Family IV. Incertae Sedis</taxon>
        <taxon>Mahella</taxon>
    </lineage>
</organism>
<dbReference type="Pfam" id="PF00672">
    <property type="entry name" value="HAMP"/>
    <property type="match status" value="1"/>
</dbReference>
<evidence type="ECO:0000256" key="6">
    <source>
        <dbReference type="SAM" id="Coils"/>
    </source>
</evidence>
<protein>
    <submittedName>
        <fullName evidence="10">Diguanylate cyclase</fullName>
    </submittedName>
</protein>
<dbReference type="AlphaFoldDB" id="F3ZWC9"/>
<dbReference type="RefSeq" id="WP_013781964.1">
    <property type="nucleotide sequence ID" value="NC_015520.1"/>
</dbReference>
<keyword evidence="11" id="KW-1185">Reference proteome</keyword>
<dbReference type="CDD" id="cd01949">
    <property type="entry name" value="GGDEF"/>
    <property type="match status" value="1"/>
</dbReference>
<dbReference type="FunFam" id="3.30.70.270:FF:000001">
    <property type="entry name" value="Diguanylate cyclase domain protein"/>
    <property type="match status" value="1"/>
</dbReference>
<name>F3ZWC9_MAHA5</name>
<keyword evidence="2" id="KW-1003">Cell membrane</keyword>
<feature type="transmembrane region" description="Helical" evidence="7">
    <location>
        <begin position="288"/>
        <end position="309"/>
    </location>
</feature>
<comment type="subcellular location">
    <subcellularLocation>
        <location evidence="1">Cell membrane</location>
        <topology evidence="1">Multi-pass membrane protein</topology>
    </subcellularLocation>
</comment>
<keyword evidence="6" id="KW-0175">Coiled coil</keyword>
<dbReference type="Gene3D" id="6.10.340.10">
    <property type="match status" value="1"/>
</dbReference>
<dbReference type="PANTHER" id="PTHR45138">
    <property type="entry name" value="REGULATORY COMPONENTS OF SENSORY TRANSDUCTION SYSTEM"/>
    <property type="match status" value="1"/>
</dbReference>
<dbReference type="GO" id="GO:0007165">
    <property type="term" value="P:signal transduction"/>
    <property type="evidence" value="ECO:0007669"/>
    <property type="project" value="InterPro"/>
</dbReference>
<dbReference type="Pfam" id="PF02743">
    <property type="entry name" value="dCache_1"/>
    <property type="match status" value="1"/>
</dbReference>
<dbReference type="SUPFAM" id="SSF55073">
    <property type="entry name" value="Nucleotide cyclase"/>
    <property type="match status" value="1"/>
</dbReference>
<dbReference type="CDD" id="cd12914">
    <property type="entry name" value="PDC1_DGC_like"/>
    <property type="match status" value="1"/>
</dbReference>
<keyword evidence="3 7" id="KW-0812">Transmembrane</keyword>
<dbReference type="InterPro" id="IPR033479">
    <property type="entry name" value="dCache_1"/>
</dbReference>
<dbReference type="PROSITE" id="PS50885">
    <property type="entry name" value="HAMP"/>
    <property type="match status" value="1"/>
</dbReference>
<dbReference type="SMART" id="SM00304">
    <property type="entry name" value="HAMP"/>
    <property type="match status" value="1"/>
</dbReference>
<dbReference type="PROSITE" id="PS50887">
    <property type="entry name" value="GGDEF"/>
    <property type="match status" value="1"/>
</dbReference>
<feature type="domain" description="HAMP" evidence="8">
    <location>
        <begin position="311"/>
        <end position="363"/>
    </location>
</feature>
<dbReference type="InterPro" id="IPR029787">
    <property type="entry name" value="Nucleotide_cyclase"/>
</dbReference>
<dbReference type="Gene3D" id="3.30.70.270">
    <property type="match status" value="1"/>
</dbReference>
<dbReference type="SMART" id="SM00267">
    <property type="entry name" value="GGDEF"/>
    <property type="match status" value="1"/>
</dbReference>
<dbReference type="KEGG" id="mas:Mahau_2374"/>
<evidence type="ECO:0000256" key="5">
    <source>
        <dbReference type="ARBA" id="ARBA00023136"/>
    </source>
</evidence>
<reference evidence="10 11" key="2">
    <citation type="journal article" date="2011" name="Stand. Genomic Sci.">
        <title>Complete genome sequence of Mahella australiensis type strain (50-1 BON).</title>
        <authorList>
            <person name="Sikorski J."/>
            <person name="Teshima H."/>
            <person name="Nolan M."/>
            <person name="Lucas S."/>
            <person name="Hammon N."/>
            <person name="Deshpande S."/>
            <person name="Cheng J.F."/>
            <person name="Pitluck S."/>
            <person name="Liolios K."/>
            <person name="Pagani I."/>
            <person name="Ivanova N."/>
            <person name="Huntemann M."/>
            <person name="Mavromatis K."/>
            <person name="Ovchinikova G."/>
            <person name="Pati A."/>
            <person name="Tapia R."/>
            <person name="Han C."/>
            <person name="Goodwin L."/>
            <person name="Chen A."/>
            <person name="Palaniappan K."/>
            <person name="Land M."/>
            <person name="Hauser L."/>
            <person name="Ngatchou-Djao O.D."/>
            <person name="Rohde M."/>
            <person name="Pukall R."/>
            <person name="Spring S."/>
            <person name="Abt B."/>
            <person name="Goker M."/>
            <person name="Detter J.C."/>
            <person name="Woyke T."/>
            <person name="Bristow J."/>
            <person name="Markowitz V."/>
            <person name="Hugenholtz P."/>
            <person name="Eisen J.A."/>
            <person name="Kyrpides N.C."/>
            <person name="Klenk H.P."/>
            <person name="Lapidus A."/>
        </authorList>
    </citation>
    <scope>NUCLEOTIDE SEQUENCE [LARGE SCALE GENOMIC DNA]</scope>
    <source>
        <strain evidence="11">DSM 15567 / CIP 107919 / 50-1 BON</strain>
    </source>
</reference>
<evidence type="ECO:0000256" key="3">
    <source>
        <dbReference type="ARBA" id="ARBA00022692"/>
    </source>
</evidence>
<dbReference type="PANTHER" id="PTHR45138:SF9">
    <property type="entry name" value="DIGUANYLATE CYCLASE DGCM-RELATED"/>
    <property type="match status" value="1"/>
</dbReference>
<gene>
    <name evidence="10" type="ordered locus">Mahau_2374</name>
</gene>
<feature type="transmembrane region" description="Helical" evidence="7">
    <location>
        <begin position="16"/>
        <end position="40"/>
    </location>
</feature>
<dbReference type="Gene3D" id="3.30.450.20">
    <property type="entry name" value="PAS domain"/>
    <property type="match status" value="1"/>
</dbReference>
<evidence type="ECO:0000256" key="1">
    <source>
        <dbReference type="ARBA" id="ARBA00004651"/>
    </source>
</evidence>
<reference evidence="11" key="1">
    <citation type="submission" date="2010-11" db="EMBL/GenBank/DDBJ databases">
        <title>The complete genome of Mahella australiensis DSM 15567.</title>
        <authorList>
            <consortium name="US DOE Joint Genome Institute (JGI-PGF)"/>
            <person name="Lucas S."/>
            <person name="Copeland A."/>
            <person name="Lapidus A."/>
            <person name="Bruce D."/>
            <person name="Goodwin L."/>
            <person name="Pitluck S."/>
            <person name="Kyrpides N."/>
            <person name="Mavromatis K."/>
            <person name="Pagani I."/>
            <person name="Ivanova N."/>
            <person name="Teshima H."/>
            <person name="Brettin T."/>
            <person name="Detter J.C."/>
            <person name="Han C."/>
            <person name="Tapia R."/>
            <person name="Land M."/>
            <person name="Hauser L."/>
            <person name="Markowitz V."/>
            <person name="Cheng J.-F."/>
            <person name="Hugenholtz P."/>
            <person name="Woyke T."/>
            <person name="Wu D."/>
            <person name="Spring S."/>
            <person name="Pukall R."/>
            <person name="Steenblock K."/>
            <person name="Schneider S."/>
            <person name="Klenk H.-P."/>
            <person name="Eisen J.A."/>
        </authorList>
    </citation>
    <scope>NUCLEOTIDE SEQUENCE [LARGE SCALE GENOMIC DNA]</scope>
    <source>
        <strain evidence="11">DSM 15567 / CIP 107919 / 50-1 BON</strain>
    </source>
</reference>
<dbReference type="GO" id="GO:0052621">
    <property type="term" value="F:diguanylate cyclase activity"/>
    <property type="evidence" value="ECO:0007669"/>
    <property type="project" value="TreeGrafter"/>
</dbReference>
<dbReference type="CDD" id="cd06225">
    <property type="entry name" value="HAMP"/>
    <property type="match status" value="1"/>
</dbReference>
<dbReference type="OrthoDB" id="9783388at2"/>
<dbReference type="InterPro" id="IPR043128">
    <property type="entry name" value="Rev_trsase/Diguanyl_cyclase"/>
</dbReference>
<evidence type="ECO:0000313" key="10">
    <source>
        <dbReference type="EMBL" id="AEE97538.1"/>
    </source>
</evidence>
<keyword evidence="4 7" id="KW-1133">Transmembrane helix</keyword>
<dbReference type="SUPFAM" id="SSF158472">
    <property type="entry name" value="HAMP domain-like"/>
    <property type="match status" value="1"/>
</dbReference>
<evidence type="ECO:0000259" key="8">
    <source>
        <dbReference type="PROSITE" id="PS50885"/>
    </source>
</evidence>
<dbReference type="GO" id="GO:0005886">
    <property type="term" value="C:plasma membrane"/>
    <property type="evidence" value="ECO:0007669"/>
    <property type="project" value="UniProtKB-SubCell"/>
</dbReference>
<feature type="coiled-coil region" evidence="6">
    <location>
        <begin position="355"/>
        <end position="389"/>
    </location>
</feature>
<dbReference type="STRING" id="697281.Mahau_2374"/>
<dbReference type="Pfam" id="PF00990">
    <property type="entry name" value="GGDEF"/>
    <property type="match status" value="1"/>
</dbReference>
<accession>F3ZWC9</accession>
<evidence type="ECO:0000259" key="9">
    <source>
        <dbReference type="PROSITE" id="PS50887"/>
    </source>
</evidence>
<evidence type="ECO:0000256" key="7">
    <source>
        <dbReference type="SAM" id="Phobius"/>
    </source>
</evidence>
<dbReference type="GO" id="GO:1902201">
    <property type="term" value="P:negative regulation of bacterial-type flagellum-dependent cell motility"/>
    <property type="evidence" value="ECO:0007669"/>
    <property type="project" value="TreeGrafter"/>
</dbReference>
<keyword evidence="5 7" id="KW-0472">Membrane</keyword>
<evidence type="ECO:0000313" key="11">
    <source>
        <dbReference type="Proteomes" id="UP000008457"/>
    </source>
</evidence>
<proteinExistence type="predicted"/>
<dbReference type="HOGENOM" id="CLU_000445_134_4_9"/>
<dbReference type="EMBL" id="CP002360">
    <property type="protein sequence ID" value="AEE97538.1"/>
    <property type="molecule type" value="Genomic_DNA"/>
</dbReference>
<dbReference type="InterPro" id="IPR050469">
    <property type="entry name" value="Diguanylate_Cyclase"/>
</dbReference>
<dbReference type="Proteomes" id="UP000008457">
    <property type="component" value="Chromosome"/>
</dbReference>